<dbReference type="Gene3D" id="1.20.970.10">
    <property type="entry name" value="Transferase, Pyrimidine Nucleoside Phosphorylase, Chain C"/>
    <property type="match status" value="1"/>
</dbReference>
<dbReference type="InterPro" id="IPR000312">
    <property type="entry name" value="Glycosyl_Trfase_fam3"/>
</dbReference>
<proteinExistence type="predicted"/>
<evidence type="ECO:0000259" key="3">
    <source>
        <dbReference type="Pfam" id="PF00591"/>
    </source>
</evidence>
<feature type="domain" description="Glycosyl transferase family 3" evidence="3">
    <location>
        <begin position="53"/>
        <end position="129"/>
    </location>
</feature>
<evidence type="ECO:0000313" key="4">
    <source>
        <dbReference type="EMBL" id="EQD28413.1"/>
    </source>
</evidence>
<reference evidence="4" key="1">
    <citation type="submission" date="2013-08" db="EMBL/GenBank/DDBJ databases">
        <authorList>
            <person name="Mendez C."/>
            <person name="Richter M."/>
            <person name="Ferrer M."/>
            <person name="Sanchez J."/>
        </authorList>
    </citation>
    <scope>NUCLEOTIDE SEQUENCE</scope>
</reference>
<keyword evidence="1 4" id="KW-0328">Glycosyltransferase</keyword>
<dbReference type="InterPro" id="IPR035902">
    <property type="entry name" value="Nuc_phospho_transferase"/>
</dbReference>
<dbReference type="EMBL" id="AUZY01012667">
    <property type="protein sequence ID" value="EQD28413.1"/>
    <property type="molecule type" value="Genomic_DNA"/>
</dbReference>
<feature type="non-terminal residue" evidence="4">
    <location>
        <position position="130"/>
    </location>
</feature>
<dbReference type="EC" id="2.4.2.-" evidence="4"/>
<dbReference type="GO" id="GO:0004048">
    <property type="term" value="F:anthranilate phosphoribosyltransferase activity"/>
    <property type="evidence" value="ECO:0007669"/>
    <property type="project" value="InterPro"/>
</dbReference>
<dbReference type="GO" id="GO:0005829">
    <property type="term" value="C:cytosol"/>
    <property type="evidence" value="ECO:0007669"/>
    <property type="project" value="TreeGrafter"/>
</dbReference>
<dbReference type="PANTHER" id="PTHR43285">
    <property type="entry name" value="ANTHRANILATE PHOSPHORIBOSYLTRANSFERASE"/>
    <property type="match status" value="1"/>
</dbReference>
<organism evidence="4">
    <name type="scientific">mine drainage metagenome</name>
    <dbReference type="NCBI Taxonomy" id="410659"/>
    <lineage>
        <taxon>unclassified sequences</taxon>
        <taxon>metagenomes</taxon>
        <taxon>ecological metagenomes</taxon>
    </lineage>
</organism>
<evidence type="ECO:0000256" key="2">
    <source>
        <dbReference type="ARBA" id="ARBA00022679"/>
    </source>
</evidence>
<evidence type="ECO:0000256" key="1">
    <source>
        <dbReference type="ARBA" id="ARBA00022676"/>
    </source>
</evidence>
<name>T0Y5L9_9ZZZZ</name>
<dbReference type="InterPro" id="IPR005940">
    <property type="entry name" value="Anthranilate_Pribosyl_Tfrase"/>
</dbReference>
<sequence length="130" mass="14471">MFERLIASETPEDERVALLRRTQRFRLTSSLLHDWAETLRREMLPFEGAEGDRVLDLCGSGGAPQPSFNVSTLSALVVASEGVPVIKHGNRSSRGWTGSTDLLEAWGLPVARSRAFGQQTYRRFGIAFLH</sequence>
<dbReference type="PANTHER" id="PTHR43285:SF2">
    <property type="entry name" value="ANTHRANILATE PHOSPHORIBOSYLTRANSFERASE"/>
    <property type="match status" value="1"/>
</dbReference>
<gene>
    <name evidence="4" type="ORF">B1B_18877</name>
</gene>
<comment type="caution">
    <text evidence="4">The sequence shown here is derived from an EMBL/GenBank/DDBJ whole genome shotgun (WGS) entry which is preliminary data.</text>
</comment>
<dbReference type="SUPFAM" id="SSF52418">
    <property type="entry name" value="Nucleoside phosphorylase/phosphoribosyltransferase catalytic domain"/>
    <property type="match status" value="1"/>
</dbReference>
<accession>T0Y5L9</accession>
<dbReference type="AlphaFoldDB" id="T0Y5L9"/>
<keyword evidence="2 4" id="KW-0808">Transferase</keyword>
<protein>
    <submittedName>
        <fullName evidence="4">Glycosyl transferase, family 3 domain protein</fullName>
        <ecNumber evidence="4">2.4.2.-</ecNumber>
    </submittedName>
</protein>
<reference evidence="4" key="2">
    <citation type="journal article" date="2014" name="ISME J.">
        <title>Microbial stratification in low pH oxic and suboxic macroscopic growths along an acid mine drainage.</title>
        <authorList>
            <person name="Mendez-Garcia C."/>
            <person name="Mesa V."/>
            <person name="Sprenger R.R."/>
            <person name="Richter M."/>
            <person name="Diez M.S."/>
            <person name="Solano J."/>
            <person name="Bargiela R."/>
            <person name="Golyshina O.V."/>
            <person name="Manteca A."/>
            <person name="Ramos J.L."/>
            <person name="Gallego J.R."/>
            <person name="Llorente I."/>
            <person name="Martins Dos Santos V.A."/>
            <person name="Jensen O.N."/>
            <person name="Pelaez A.I."/>
            <person name="Sanchez J."/>
            <person name="Ferrer M."/>
        </authorList>
    </citation>
    <scope>NUCLEOTIDE SEQUENCE</scope>
</reference>
<dbReference type="Gene3D" id="3.40.1030.10">
    <property type="entry name" value="Nucleoside phosphorylase/phosphoribosyltransferase catalytic domain"/>
    <property type="match status" value="1"/>
</dbReference>
<dbReference type="GO" id="GO:0000162">
    <property type="term" value="P:L-tryptophan biosynthetic process"/>
    <property type="evidence" value="ECO:0007669"/>
    <property type="project" value="InterPro"/>
</dbReference>
<dbReference type="Pfam" id="PF00591">
    <property type="entry name" value="Glycos_transf_3"/>
    <property type="match status" value="1"/>
</dbReference>